<gene>
    <name evidence="2" type="ordered locus">Tcur_4390</name>
</gene>
<feature type="region of interest" description="Disordered" evidence="1">
    <location>
        <begin position="1"/>
        <end position="30"/>
    </location>
</feature>
<name>D1A443_THECD</name>
<organism evidence="2 3">
    <name type="scientific">Thermomonospora curvata (strain ATCC 19995 / DSM 43183 / JCM 3096 / KCTC 9072 / NBRC 15933 / NCIMB 10081 / Henssen B9)</name>
    <dbReference type="NCBI Taxonomy" id="471852"/>
    <lineage>
        <taxon>Bacteria</taxon>
        <taxon>Bacillati</taxon>
        <taxon>Actinomycetota</taxon>
        <taxon>Actinomycetes</taxon>
        <taxon>Streptosporangiales</taxon>
        <taxon>Thermomonosporaceae</taxon>
        <taxon>Thermomonospora</taxon>
    </lineage>
</organism>
<evidence type="ECO:0000313" key="2">
    <source>
        <dbReference type="EMBL" id="ACY99917.1"/>
    </source>
</evidence>
<dbReference type="EMBL" id="CP001738">
    <property type="protein sequence ID" value="ACY99917.1"/>
    <property type="molecule type" value="Genomic_DNA"/>
</dbReference>
<dbReference type="KEGG" id="tcu:Tcur_4390"/>
<evidence type="ECO:0000313" key="3">
    <source>
        <dbReference type="Proteomes" id="UP000001918"/>
    </source>
</evidence>
<feature type="region of interest" description="Disordered" evidence="1">
    <location>
        <begin position="57"/>
        <end position="78"/>
    </location>
</feature>
<dbReference type="AlphaFoldDB" id="D1A443"/>
<dbReference type="Proteomes" id="UP000001918">
    <property type="component" value="Chromosome"/>
</dbReference>
<dbReference type="OrthoDB" id="3458177at2"/>
<sequence length="398" mass="41337">MSSPQSLPSGQPSPPAGGPAGGGPRRRLRIPSLPRPLVAGLAVAALVGTVITAGLRADDAPGDRTASGVQSPSRSAAPPWTAEVAARLKELPALRYSGAFTSGGRPAWATLSVTRSGSAIGTITRDGRRALLVSVGGATYLKGPAAFWTNSAGPTALPEDFAGRWAKAPVTTLGFDIRSFLAPSSIAELVRRFPGGGSGEVDGRPVYRIQTALGTYSVTVAQPHELLRVEGVAGARFDVTAVPDAAPVLTELRRRVAALGGARDPGVRFEHGGLKFVNCNENVSGCTVRLEVSTRSPVVANDGSSATAAAPRVRMTATISADGRALGSCTDVQPLNASRKATLSCTVTSRGWREWMRRARDVPGRHEYTAQARVVAEALSARQVAELLAAVDQERRAG</sequence>
<reference evidence="2 3" key="1">
    <citation type="journal article" date="2011" name="Stand. Genomic Sci.">
        <title>Complete genome sequence of Thermomonospora curvata type strain (B9).</title>
        <authorList>
            <person name="Chertkov O."/>
            <person name="Sikorski J."/>
            <person name="Nolan M."/>
            <person name="Lapidus A."/>
            <person name="Lucas S."/>
            <person name="Del Rio T.G."/>
            <person name="Tice H."/>
            <person name="Cheng J.F."/>
            <person name="Goodwin L."/>
            <person name="Pitluck S."/>
            <person name="Liolios K."/>
            <person name="Ivanova N."/>
            <person name="Mavromatis K."/>
            <person name="Mikhailova N."/>
            <person name="Ovchinnikova G."/>
            <person name="Pati A."/>
            <person name="Chen A."/>
            <person name="Palaniappan K."/>
            <person name="Djao O.D."/>
            <person name="Land M."/>
            <person name="Hauser L."/>
            <person name="Chang Y.J."/>
            <person name="Jeffries C.D."/>
            <person name="Brettin T."/>
            <person name="Han C."/>
            <person name="Detter J.C."/>
            <person name="Rohde M."/>
            <person name="Goker M."/>
            <person name="Woyke T."/>
            <person name="Bristow J."/>
            <person name="Eisen J.A."/>
            <person name="Markowitz V."/>
            <person name="Hugenholtz P."/>
            <person name="Klenk H.P."/>
            <person name="Kyrpides N.C."/>
        </authorList>
    </citation>
    <scope>NUCLEOTIDE SEQUENCE [LARGE SCALE GENOMIC DNA]</scope>
    <source>
        <strain evidence="3">ATCC 19995 / DSM 43183 / JCM 3096 / KCTC 9072 / NBRC 15933 / NCIMB 10081 / Henssen B9</strain>
    </source>
</reference>
<evidence type="ECO:0000256" key="1">
    <source>
        <dbReference type="SAM" id="MobiDB-lite"/>
    </source>
</evidence>
<dbReference type="HOGENOM" id="CLU_692483_0_0_11"/>
<keyword evidence="3" id="KW-1185">Reference proteome</keyword>
<feature type="compositionally biased region" description="Low complexity" evidence="1">
    <location>
        <begin position="1"/>
        <end position="10"/>
    </location>
</feature>
<accession>D1A443</accession>
<dbReference type="eggNOG" id="ENOG5033MVT">
    <property type="taxonomic scope" value="Bacteria"/>
</dbReference>
<proteinExistence type="predicted"/>
<protein>
    <submittedName>
        <fullName evidence="2">Uncharacterized protein</fullName>
    </submittedName>
</protein>
<dbReference type="RefSeq" id="WP_012854700.1">
    <property type="nucleotide sequence ID" value="NC_013510.1"/>
</dbReference>